<keyword evidence="13" id="KW-1185">Reference proteome</keyword>
<accession>A0ABW7D2R4</accession>
<keyword evidence="9" id="KW-0067">ATP-binding</keyword>
<dbReference type="PANTHER" id="PTHR30195">
    <property type="entry name" value="TYPE I SITE-SPECIFIC DEOXYRIBONUCLEASE PROTEIN SUBUNIT M AND R"/>
    <property type="match status" value="1"/>
</dbReference>
<evidence type="ECO:0000256" key="1">
    <source>
        <dbReference type="ARBA" id="ARBA00000851"/>
    </source>
</evidence>
<protein>
    <recommendedName>
        <fullName evidence="3">type I site-specific deoxyribonuclease</fullName>
        <ecNumber evidence="3">3.1.21.3</ecNumber>
    </recommendedName>
</protein>
<keyword evidence="5" id="KW-0547">Nucleotide-binding</keyword>
<gene>
    <name evidence="12" type="ORF">ACEU0G_001847</name>
</gene>
<evidence type="ECO:0000259" key="11">
    <source>
        <dbReference type="Pfam" id="PF04313"/>
    </source>
</evidence>
<keyword evidence="6" id="KW-0680">Restriction system</keyword>
<dbReference type="InterPro" id="IPR007409">
    <property type="entry name" value="Restrct_endonuc_type1_HsdR_N"/>
</dbReference>
<dbReference type="PANTHER" id="PTHR30195:SF15">
    <property type="entry name" value="TYPE I RESTRICTION ENZYME HINDI ENDONUCLEASE SUBUNIT"/>
    <property type="match status" value="1"/>
</dbReference>
<keyword evidence="7 12" id="KW-0255">Endonuclease</keyword>
<dbReference type="Pfam" id="PF04313">
    <property type="entry name" value="HSDR_N"/>
    <property type="match status" value="1"/>
</dbReference>
<comment type="catalytic activity">
    <reaction evidence="1">
        <text>Endonucleolytic cleavage of DNA to give random double-stranded fragments with terminal 5'-phosphates, ATP is simultaneously hydrolyzed.</text>
        <dbReference type="EC" id="3.1.21.3"/>
    </reaction>
</comment>
<comment type="similarity">
    <text evidence="2">Belongs to the HsdR family.</text>
</comment>
<evidence type="ECO:0000256" key="5">
    <source>
        <dbReference type="ARBA" id="ARBA00022741"/>
    </source>
</evidence>
<proteinExistence type="inferred from homology"/>
<reference evidence="12 13" key="1">
    <citation type="submission" date="2024-09" db="EMBL/GenBank/DDBJ databases">
        <authorList>
            <consortium name="All-Russian atlas of soil microorganisms"/>
            <consortium name="as a basis for the search for new antimicrobial producers and enzymes with unique properties"/>
            <person name="Sokolova E.A."/>
            <person name="Voronina E.N."/>
        </authorList>
    </citation>
    <scope>NUCLEOTIDE SEQUENCE [LARGE SCALE GENOMIC DNA]</scope>
    <source>
        <strain evidence="12 13">AF-22b-331.1</strain>
    </source>
</reference>
<evidence type="ECO:0000256" key="9">
    <source>
        <dbReference type="ARBA" id="ARBA00022840"/>
    </source>
</evidence>
<evidence type="ECO:0000256" key="3">
    <source>
        <dbReference type="ARBA" id="ARBA00012654"/>
    </source>
</evidence>
<keyword evidence="8" id="KW-0378">Hydrolase</keyword>
<feature type="domain" description="Restriction endonuclease type I HsdR N-terminal" evidence="11">
    <location>
        <begin position="11"/>
        <end position="162"/>
    </location>
</feature>
<evidence type="ECO:0000256" key="10">
    <source>
        <dbReference type="ARBA" id="ARBA00023125"/>
    </source>
</evidence>
<dbReference type="EC" id="3.1.21.3" evidence="3"/>
<comment type="caution">
    <text evidence="12">The sequence shown here is derived from an EMBL/GenBank/DDBJ whole genome shotgun (WGS) entry which is preliminary data.</text>
</comment>
<name>A0ABW7D2R4_9GAMM</name>
<evidence type="ECO:0000256" key="6">
    <source>
        <dbReference type="ARBA" id="ARBA00022747"/>
    </source>
</evidence>
<evidence type="ECO:0000256" key="7">
    <source>
        <dbReference type="ARBA" id="ARBA00022759"/>
    </source>
</evidence>
<dbReference type="InterPro" id="IPR051268">
    <property type="entry name" value="Type-I_R_enzyme_R_subunit"/>
</dbReference>
<organism evidence="12 13">
    <name type="scientific">Stenotrophomonas nematodicola</name>
    <dbReference type="NCBI Taxonomy" id="2656746"/>
    <lineage>
        <taxon>Bacteria</taxon>
        <taxon>Pseudomonadati</taxon>
        <taxon>Pseudomonadota</taxon>
        <taxon>Gammaproteobacteria</taxon>
        <taxon>Lysobacterales</taxon>
        <taxon>Lysobacteraceae</taxon>
        <taxon>Stenotrophomonas</taxon>
    </lineage>
</organism>
<evidence type="ECO:0000256" key="4">
    <source>
        <dbReference type="ARBA" id="ARBA00022722"/>
    </source>
</evidence>
<sequence length="956" mass="103366">MTRAPVHGVVTRSALGWLQRLGWQYLAPNRRCALRGDPRSALLEGRLREHLQHVRFEAHGEHWPLDAHGIAQVLAMMANGAWRRGSQAGNAALLTVLQEGVCVPQRLPDGRAVQARVPLVDWAAPSNNRWDIASAREEGQPALDAVPRVDALVGYVNGLPLVRLLCVERDAQGRWGRDGAAIAIHHQQLAADTPACRAPLLLALDRRGGRYAWRGTPAEGWVRWREQGWSAAAAQRLRLSLPSPGSGARAGDGHVLRAVHAPLLAGVAAPGRLLALLGGFVHTGADGRQRVARAAQFFAVQAGLAQVRRIDADGRRGSGHLQLAAGAGMALTWHWLVRHLRRDPSLRHCRVLRVQSRPASAPASAGPGLVAFMANGRGTTLQTTPGTLQAWLRRRDAGHADDELIVLMDAHLLAGQPAWLEHARQRLPRAGWLCLGSGPLPAAVPADAMGPLLYACTNADALADGLLVPVYHHPLVPAAPRPPLPMRTATDAAEPAAAPASRWSSTIAQHLRDALLHTERDLRALLLVADAEAMRRQQRAFARDEALHSATIGPAAECTPAEQQKAQLLIASDLHALPYLDARLALVYLDTAVDGPALARLVALLNRPHPHKHCAWLVHLPGVPAPWQDAAADGWAPQSLQALQAGLPGQHRRLRAVLPPTGNLDFHACCDYLGPRWSVDARGQQRDLHRLRRRRLHQRVTGFGQQLQAALLAPPADGGSGEADTPPQRYRYDLHFCSLLRDVVSTEACEQHLGVAEDVRIRHWARERAPEVRDAGWDYLHTAASTPANPRREADALHSQLRYRLDTGTTAGAARLQLQRHLRSLLVAPGAPTERLRQLQGLLARQQLRDRPVEQAPALADAPPLVVACHAAIERIAGAPTDAPQCRLHRALAERLAAAIGTAHAAHPRAPHLGLADLQRRLRPALAALLLPAQCEALLAELPVLLTTAPTGDGAP</sequence>
<dbReference type="GO" id="GO:0004519">
    <property type="term" value="F:endonuclease activity"/>
    <property type="evidence" value="ECO:0007669"/>
    <property type="project" value="UniProtKB-KW"/>
</dbReference>
<evidence type="ECO:0000256" key="8">
    <source>
        <dbReference type="ARBA" id="ARBA00022801"/>
    </source>
</evidence>
<evidence type="ECO:0000256" key="2">
    <source>
        <dbReference type="ARBA" id="ARBA00008598"/>
    </source>
</evidence>
<keyword evidence="4" id="KW-0540">Nuclease</keyword>
<dbReference type="EMBL" id="JBHGCJ010000022">
    <property type="protein sequence ID" value="MFG6111510.1"/>
    <property type="molecule type" value="Genomic_DNA"/>
</dbReference>
<evidence type="ECO:0000313" key="13">
    <source>
        <dbReference type="Proteomes" id="UP001605261"/>
    </source>
</evidence>
<evidence type="ECO:0000313" key="12">
    <source>
        <dbReference type="EMBL" id="MFG6111510.1"/>
    </source>
</evidence>
<dbReference type="Proteomes" id="UP001605261">
    <property type="component" value="Unassembled WGS sequence"/>
</dbReference>
<keyword evidence="10" id="KW-0238">DNA-binding</keyword>
<dbReference type="RefSeq" id="WP_394164746.1">
    <property type="nucleotide sequence ID" value="NZ_JBHGCJ010000022.1"/>
</dbReference>